<dbReference type="CDD" id="cd16936">
    <property type="entry name" value="HATPase_RsbW-like"/>
    <property type="match status" value="1"/>
</dbReference>
<gene>
    <name evidence="3" type="ORF">N790_02045</name>
</gene>
<dbReference type="PATRIC" id="fig|1384054.3.peg.1854"/>
<dbReference type="Pfam" id="PF13581">
    <property type="entry name" value="HATPase_c_2"/>
    <property type="match status" value="1"/>
</dbReference>
<reference evidence="3 4" key="1">
    <citation type="submission" date="2013-09" db="EMBL/GenBank/DDBJ databases">
        <title>Genome sequencing of Arenimonas malthae.</title>
        <authorList>
            <person name="Chen F."/>
            <person name="Wang G."/>
        </authorList>
    </citation>
    <scope>NUCLEOTIDE SEQUENCE [LARGE SCALE GENOMIC DNA]</scope>
    <source>
        <strain evidence="3 4">CC-JY-1</strain>
    </source>
</reference>
<keyword evidence="1" id="KW-0808">Transferase</keyword>
<proteinExistence type="predicted"/>
<keyword evidence="1" id="KW-0723">Serine/threonine-protein kinase</keyword>
<evidence type="ECO:0000256" key="1">
    <source>
        <dbReference type="ARBA" id="ARBA00022527"/>
    </source>
</evidence>
<dbReference type="Proteomes" id="UP000029392">
    <property type="component" value="Unassembled WGS sequence"/>
</dbReference>
<evidence type="ECO:0000313" key="4">
    <source>
        <dbReference type="Proteomes" id="UP000029392"/>
    </source>
</evidence>
<feature type="domain" description="Histidine kinase/HSP90-like ATPase" evidence="2">
    <location>
        <begin position="10"/>
        <end position="134"/>
    </location>
</feature>
<keyword evidence="1" id="KW-0418">Kinase</keyword>
<dbReference type="STRING" id="1384054.N790_02045"/>
<sequence>MTMHILLQVPQEEGQLGDLVAAIDGVLAREGVHPGVAHDVQLVAEEVVCNALDYGRIEGRQHEISVGIAIEGDLITLEFKDDCVAYNPLERPDPDLEADIADRPVGGLGVHLVRQLAEQVTYAREGVHNVLRVVLRTEPPGRHA</sequence>
<accession>A0A091B0S9</accession>
<organism evidence="3 4">
    <name type="scientific">Arenimonas malthae CC-JY-1</name>
    <dbReference type="NCBI Taxonomy" id="1384054"/>
    <lineage>
        <taxon>Bacteria</taxon>
        <taxon>Pseudomonadati</taxon>
        <taxon>Pseudomonadota</taxon>
        <taxon>Gammaproteobacteria</taxon>
        <taxon>Lysobacterales</taxon>
        <taxon>Lysobacteraceae</taxon>
        <taxon>Arenimonas</taxon>
    </lineage>
</organism>
<keyword evidence="4" id="KW-1185">Reference proteome</keyword>
<comment type="caution">
    <text evidence="3">The sequence shown here is derived from an EMBL/GenBank/DDBJ whole genome shotgun (WGS) entry which is preliminary data.</text>
</comment>
<evidence type="ECO:0000313" key="3">
    <source>
        <dbReference type="EMBL" id="KFN46203.1"/>
    </source>
</evidence>
<dbReference type="InterPro" id="IPR003594">
    <property type="entry name" value="HATPase_dom"/>
</dbReference>
<dbReference type="eggNOG" id="COG2172">
    <property type="taxonomic scope" value="Bacteria"/>
</dbReference>
<dbReference type="GO" id="GO:0004674">
    <property type="term" value="F:protein serine/threonine kinase activity"/>
    <property type="evidence" value="ECO:0007669"/>
    <property type="project" value="UniProtKB-KW"/>
</dbReference>
<dbReference type="SUPFAM" id="SSF55874">
    <property type="entry name" value="ATPase domain of HSP90 chaperone/DNA topoisomerase II/histidine kinase"/>
    <property type="match status" value="1"/>
</dbReference>
<dbReference type="InterPro" id="IPR050267">
    <property type="entry name" value="Anti-sigma-factor_SerPK"/>
</dbReference>
<protein>
    <recommendedName>
        <fullName evidence="2">Histidine kinase/HSP90-like ATPase domain-containing protein</fullName>
    </recommendedName>
</protein>
<name>A0A091B0S9_9GAMM</name>
<dbReference type="AlphaFoldDB" id="A0A091B0S9"/>
<dbReference type="PANTHER" id="PTHR35526">
    <property type="entry name" value="ANTI-SIGMA-F FACTOR RSBW-RELATED"/>
    <property type="match status" value="1"/>
</dbReference>
<dbReference type="InterPro" id="IPR036890">
    <property type="entry name" value="HATPase_C_sf"/>
</dbReference>
<dbReference type="Gene3D" id="3.30.565.10">
    <property type="entry name" value="Histidine kinase-like ATPase, C-terminal domain"/>
    <property type="match status" value="1"/>
</dbReference>
<dbReference type="EMBL" id="AVCH01000172">
    <property type="protein sequence ID" value="KFN46203.1"/>
    <property type="molecule type" value="Genomic_DNA"/>
</dbReference>
<evidence type="ECO:0000259" key="2">
    <source>
        <dbReference type="Pfam" id="PF13581"/>
    </source>
</evidence>
<dbReference type="PANTHER" id="PTHR35526:SF6">
    <property type="entry name" value="SLR1861 PROTEIN"/>
    <property type="match status" value="1"/>
</dbReference>